<dbReference type="Pfam" id="PF04191">
    <property type="entry name" value="PEMT"/>
    <property type="match status" value="1"/>
</dbReference>
<comment type="subcellular location">
    <subcellularLocation>
        <location evidence="1">Endomembrane system</location>
        <topology evidence="1">Multi-pass membrane protein</topology>
    </subcellularLocation>
</comment>
<feature type="transmembrane region" description="Helical" evidence="5">
    <location>
        <begin position="98"/>
        <end position="117"/>
    </location>
</feature>
<proteinExistence type="predicted"/>
<dbReference type="GO" id="GO:0008168">
    <property type="term" value="F:methyltransferase activity"/>
    <property type="evidence" value="ECO:0007669"/>
    <property type="project" value="UniProtKB-KW"/>
</dbReference>
<dbReference type="Proteomes" id="UP000327424">
    <property type="component" value="Chromosome"/>
</dbReference>
<evidence type="ECO:0000313" key="7">
    <source>
        <dbReference type="Proteomes" id="UP000327424"/>
    </source>
</evidence>
<dbReference type="InterPro" id="IPR007318">
    <property type="entry name" value="Phopholipid_MeTrfase"/>
</dbReference>
<keyword evidence="6" id="KW-0808">Transferase</keyword>
<accession>A0A5J6WGT1</accession>
<protein>
    <submittedName>
        <fullName evidence="6">Isoprenylcysteine carboxylmethyltransferase family protein</fullName>
    </submittedName>
</protein>
<feature type="transmembrane region" description="Helical" evidence="5">
    <location>
        <begin position="148"/>
        <end position="180"/>
    </location>
</feature>
<feature type="transmembrane region" description="Helical" evidence="5">
    <location>
        <begin position="20"/>
        <end position="39"/>
    </location>
</feature>
<organism evidence="6 7">
    <name type="scientific">Moritella marina ATCC 15381</name>
    <dbReference type="NCBI Taxonomy" id="1202962"/>
    <lineage>
        <taxon>Bacteria</taxon>
        <taxon>Pseudomonadati</taxon>
        <taxon>Pseudomonadota</taxon>
        <taxon>Gammaproteobacteria</taxon>
        <taxon>Alteromonadales</taxon>
        <taxon>Moritellaceae</taxon>
        <taxon>Moritella</taxon>
    </lineage>
</organism>
<reference evidence="6 7" key="1">
    <citation type="submission" date="2019-09" db="EMBL/GenBank/DDBJ databases">
        <title>Hybrid Assembly of the complete Genome of the Deep-Sea Bacterium Moritella marina from long Nanopore and Illumina reads.</title>
        <authorList>
            <person name="Magin S."/>
            <person name="Georgoulis A."/>
            <person name="Papadimitriou K."/>
            <person name="Iliakis G."/>
            <person name="Vorgias C.E."/>
        </authorList>
    </citation>
    <scope>NUCLEOTIDE SEQUENCE [LARGE SCALE GENOMIC DNA]</scope>
    <source>
        <strain evidence="6 7">MP-1</strain>
    </source>
</reference>
<dbReference type="Gene3D" id="1.20.120.1630">
    <property type="match status" value="1"/>
</dbReference>
<dbReference type="GO" id="GO:0032259">
    <property type="term" value="P:methylation"/>
    <property type="evidence" value="ECO:0007669"/>
    <property type="project" value="UniProtKB-KW"/>
</dbReference>
<keyword evidence="6" id="KW-0489">Methyltransferase</keyword>
<keyword evidence="7" id="KW-1185">Reference proteome</keyword>
<dbReference type="GO" id="GO:0012505">
    <property type="term" value="C:endomembrane system"/>
    <property type="evidence" value="ECO:0007669"/>
    <property type="project" value="UniProtKB-SubCell"/>
</dbReference>
<feature type="transmembrane region" description="Helical" evidence="5">
    <location>
        <begin position="60"/>
        <end position="78"/>
    </location>
</feature>
<keyword evidence="3 5" id="KW-1133">Transmembrane helix</keyword>
<evidence type="ECO:0000313" key="6">
    <source>
        <dbReference type="EMBL" id="QFI37273.1"/>
    </source>
</evidence>
<dbReference type="EMBL" id="CP044399">
    <property type="protein sequence ID" value="QFI37273.1"/>
    <property type="molecule type" value="Genomic_DNA"/>
</dbReference>
<dbReference type="KEGG" id="mmaa:FR932_05240"/>
<evidence type="ECO:0000256" key="4">
    <source>
        <dbReference type="ARBA" id="ARBA00023136"/>
    </source>
</evidence>
<evidence type="ECO:0000256" key="3">
    <source>
        <dbReference type="ARBA" id="ARBA00022989"/>
    </source>
</evidence>
<gene>
    <name evidence="6" type="ORF">FR932_05240</name>
</gene>
<evidence type="ECO:0000256" key="2">
    <source>
        <dbReference type="ARBA" id="ARBA00022692"/>
    </source>
</evidence>
<dbReference type="RefSeq" id="WP_019439899.1">
    <property type="nucleotide sequence ID" value="NZ_ALOE01000004.1"/>
</dbReference>
<keyword evidence="2 5" id="KW-0812">Transmembrane</keyword>
<name>A0A5J6WGT1_MORMI</name>
<evidence type="ECO:0000256" key="1">
    <source>
        <dbReference type="ARBA" id="ARBA00004127"/>
    </source>
</evidence>
<keyword evidence="4 5" id="KW-0472">Membrane</keyword>
<evidence type="ECO:0000256" key="5">
    <source>
        <dbReference type="SAM" id="Phobius"/>
    </source>
</evidence>
<dbReference type="OrthoDB" id="9811969at2"/>
<dbReference type="AlphaFoldDB" id="A0A5J6WGT1"/>
<sequence length="209" mass="24149">MMSLVNPPLELVEFTRMYLAAFYSLVAAFYTVQIILMKRSNSRELIFSGERFCGTWWNHMAFRLFRVGIWLICLFRVFQPSIDSYLGLIPMLETSLVILSGNILLTLGFISTIIIHLKLGKTWRSGIDPNGPKSIISKGFYKYSRNPMFLCVAISQFGFFLAIPSLFTLICLIIGIYTLYSQTLAEEKHLSRVLPLEYKNYSSQVRRWI</sequence>